<dbReference type="InterPro" id="IPR012826">
    <property type="entry name" value="FliN"/>
</dbReference>
<evidence type="ECO:0000256" key="1">
    <source>
        <dbReference type="ARBA" id="ARBA00004413"/>
    </source>
</evidence>
<accession>A0A3G1KT99</accession>
<organism evidence="8 9">
    <name type="scientific">Formimonas warabiya</name>
    <dbReference type="NCBI Taxonomy" id="1761012"/>
    <lineage>
        <taxon>Bacteria</taxon>
        <taxon>Bacillati</taxon>
        <taxon>Bacillota</taxon>
        <taxon>Clostridia</taxon>
        <taxon>Eubacteriales</taxon>
        <taxon>Peptococcaceae</taxon>
        <taxon>Candidatus Formimonas</taxon>
    </lineage>
</organism>
<dbReference type="RefSeq" id="WP_148134917.1">
    <property type="nucleotide sequence ID" value="NZ_CP017634.1"/>
</dbReference>
<sequence length="128" mass="14225">MDDLLSTEEDLSSFFLGKKDAVKKVKKVQFSPLQKVAVAEKSSSLSKLRDLKLTISAEMGRTTITIRDLLALKEGAVLELDKLAGEMTDIYVNEHKIAQGEVLVINDVFGVRLNFINCIKKANLREEG</sequence>
<dbReference type="GO" id="GO:0003774">
    <property type="term" value="F:cytoskeletal motor activity"/>
    <property type="evidence" value="ECO:0007669"/>
    <property type="project" value="InterPro"/>
</dbReference>
<evidence type="ECO:0000256" key="5">
    <source>
        <dbReference type="ARBA" id="ARBA00022779"/>
    </source>
</evidence>
<dbReference type="GO" id="GO:0006935">
    <property type="term" value="P:chemotaxis"/>
    <property type="evidence" value="ECO:0007669"/>
    <property type="project" value="UniProtKB-KW"/>
</dbReference>
<gene>
    <name evidence="8" type="ORF">DCMF_13585</name>
</gene>
<dbReference type="InterPro" id="IPR036429">
    <property type="entry name" value="SpoA-like_sf"/>
</dbReference>
<dbReference type="NCBIfam" id="TIGR02480">
    <property type="entry name" value="fliN"/>
    <property type="match status" value="1"/>
</dbReference>
<dbReference type="PRINTS" id="PR00956">
    <property type="entry name" value="FLGMOTORFLIN"/>
</dbReference>
<evidence type="ECO:0000256" key="3">
    <source>
        <dbReference type="ARBA" id="ARBA00022475"/>
    </source>
</evidence>
<keyword evidence="6" id="KW-0472">Membrane</keyword>
<dbReference type="InterPro" id="IPR001172">
    <property type="entry name" value="FliN_T3SS_HrcQb"/>
</dbReference>
<keyword evidence="9" id="KW-1185">Reference proteome</keyword>
<dbReference type="GO" id="GO:0005886">
    <property type="term" value="C:plasma membrane"/>
    <property type="evidence" value="ECO:0007669"/>
    <property type="project" value="UniProtKB-SubCell"/>
</dbReference>
<evidence type="ECO:0000256" key="2">
    <source>
        <dbReference type="ARBA" id="ARBA00009226"/>
    </source>
</evidence>
<keyword evidence="8" id="KW-0282">Flagellum</keyword>
<keyword evidence="4" id="KW-0145">Chemotaxis</keyword>
<name>A0A3G1KT99_FORW1</name>
<dbReference type="PANTHER" id="PTHR43484:SF1">
    <property type="entry name" value="FLAGELLAR MOTOR SWITCH PROTEIN FLIN"/>
    <property type="match status" value="1"/>
</dbReference>
<dbReference type="Pfam" id="PF01052">
    <property type="entry name" value="FliMN_C"/>
    <property type="match status" value="1"/>
</dbReference>
<evidence type="ECO:0000313" key="8">
    <source>
        <dbReference type="EMBL" id="ATW25657.1"/>
    </source>
</evidence>
<dbReference type="OrthoDB" id="9773459at2"/>
<dbReference type="InterPro" id="IPR051469">
    <property type="entry name" value="FliN/MopA/SpaO"/>
</dbReference>
<dbReference type="EMBL" id="CP017634">
    <property type="protein sequence ID" value="ATW25657.1"/>
    <property type="molecule type" value="Genomic_DNA"/>
</dbReference>
<comment type="similarity">
    <text evidence="2">Belongs to the FliN/MopA/SpaO family.</text>
</comment>
<dbReference type="KEGG" id="fwa:DCMF_13585"/>
<reference evidence="8 9" key="1">
    <citation type="submission" date="2016-10" db="EMBL/GenBank/DDBJ databases">
        <title>Complete Genome Sequence of Peptococcaceae strain DCMF.</title>
        <authorList>
            <person name="Edwards R.J."/>
            <person name="Holland S.I."/>
            <person name="Deshpande N.P."/>
            <person name="Wong Y.K."/>
            <person name="Ertan H."/>
            <person name="Manefield M."/>
            <person name="Russell T.L."/>
            <person name="Lee M.J."/>
        </authorList>
    </citation>
    <scope>NUCLEOTIDE SEQUENCE [LARGE SCALE GENOMIC DNA]</scope>
    <source>
        <strain evidence="8 9">DCMF</strain>
    </source>
</reference>
<proteinExistence type="inferred from homology"/>
<evidence type="ECO:0000256" key="6">
    <source>
        <dbReference type="ARBA" id="ARBA00023136"/>
    </source>
</evidence>
<dbReference type="InterPro" id="IPR001543">
    <property type="entry name" value="FliN-like_C"/>
</dbReference>
<dbReference type="Proteomes" id="UP000323521">
    <property type="component" value="Chromosome"/>
</dbReference>
<dbReference type="AlphaFoldDB" id="A0A3G1KT99"/>
<protein>
    <submittedName>
        <fullName evidence="8">Flagellar motor switch protein FliN</fullName>
    </submittedName>
</protein>
<evidence type="ECO:0000313" key="9">
    <source>
        <dbReference type="Proteomes" id="UP000323521"/>
    </source>
</evidence>
<evidence type="ECO:0000256" key="4">
    <source>
        <dbReference type="ARBA" id="ARBA00022500"/>
    </source>
</evidence>
<dbReference type="Gene3D" id="2.30.330.10">
    <property type="entry name" value="SpoA-like"/>
    <property type="match status" value="1"/>
</dbReference>
<dbReference type="GO" id="GO:0071973">
    <property type="term" value="P:bacterial-type flagellum-dependent cell motility"/>
    <property type="evidence" value="ECO:0007669"/>
    <property type="project" value="InterPro"/>
</dbReference>
<keyword evidence="5" id="KW-0283">Flagellar rotation</keyword>
<dbReference type="PANTHER" id="PTHR43484">
    <property type="match status" value="1"/>
</dbReference>
<keyword evidence="8" id="KW-0966">Cell projection</keyword>
<dbReference type="GO" id="GO:0009425">
    <property type="term" value="C:bacterial-type flagellum basal body"/>
    <property type="evidence" value="ECO:0007669"/>
    <property type="project" value="InterPro"/>
</dbReference>
<feature type="domain" description="Flagellar motor switch protein FliN-like C-terminal" evidence="7">
    <location>
        <begin position="47"/>
        <end position="113"/>
    </location>
</feature>
<dbReference type="SUPFAM" id="SSF101801">
    <property type="entry name" value="Surface presentation of antigens (SPOA)"/>
    <property type="match status" value="1"/>
</dbReference>
<comment type="subcellular location">
    <subcellularLocation>
        <location evidence="1">Cell membrane</location>
        <topology evidence="1">Peripheral membrane protein</topology>
        <orientation evidence="1">Cytoplasmic side</orientation>
    </subcellularLocation>
</comment>
<evidence type="ECO:0000259" key="7">
    <source>
        <dbReference type="Pfam" id="PF01052"/>
    </source>
</evidence>
<keyword evidence="8" id="KW-0969">Cilium</keyword>
<keyword evidence="3" id="KW-1003">Cell membrane</keyword>